<dbReference type="RefSeq" id="WP_073585079.1">
    <property type="nucleotide sequence ID" value="NZ_AP024897.1"/>
</dbReference>
<proteinExistence type="predicted"/>
<reference evidence="3" key="1">
    <citation type="submission" date="2016-12" db="EMBL/GenBank/DDBJ databases">
        <authorList>
            <person name="Rodrigo-Torres L."/>
            <person name="Arahal R.D."/>
            <person name="Lucena T."/>
        </authorList>
    </citation>
    <scope>NUCLEOTIDE SEQUENCE [LARGE SCALE GENOMIC DNA]</scope>
</reference>
<keyword evidence="1" id="KW-1133">Transmembrane helix</keyword>
<dbReference type="EMBL" id="FRFG01000048">
    <property type="protein sequence ID" value="SHO57798.1"/>
    <property type="molecule type" value="Genomic_DNA"/>
</dbReference>
<dbReference type="AlphaFoldDB" id="A0A1M7YYS7"/>
<keyword evidence="1" id="KW-0472">Membrane</keyword>
<name>A0A1M7YYS7_9VIBR</name>
<keyword evidence="3" id="KW-1185">Reference proteome</keyword>
<dbReference type="OrthoDB" id="7061263at2"/>
<feature type="transmembrane region" description="Helical" evidence="1">
    <location>
        <begin position="109"/>
        <end position="127"/>
    </location>
</feature>
<evidence type="ECO:0000256" key="1">
    <source>
        <dbReference type="SAM" id="Phobius"/>
    </source>
</evidence>
<feature type="transmembrane region" description="Helical" evidence="1">
    <location>
        <begin position="147"/>
        <end position="172"/>
    </location>
</feature>
<accession>A0A1M7YYS7</accession>
<protein>
    <submittedName>
        <fullName evidence="2">Uncharacterized protein</fullName>
    </submittedName>
</protein>
<gene>
    <name evidence="2" type="ORF">VQ7734_03568</name>
</gene>
<dbReference type="STRING" id="1117707.VQ7734_03568"/>
<dbReference type="Proteomes" id="UP000184600">
    <property type="component" value="Unassembled WGS sequence"/>
</dbReference>
<keyword evidence="1" id="KW-0812">Transmembrane</keyword>
<sequence length="185" mass="21917">MGWSFKDVIGLFSWQWLLQHWYISGPIVGTFFLILVKTAPQRFLNLFGFKEIYEGGSDINGPRLKEKQINQLRSTLQSNPFLSAKNLTEQILAKIYDQKKLDIAGFNRALFIAFFYPIAFVVLTWVFSDNVFFFNRIELFTNTHLYMKWLFLIICILVAFFFLNISFIRGVFERQSCRFIAKRYN</sequence>
<evidence type="ECO:0000313" key="2">
    <source>
        <dbReference type="EMBL" id="SHO57798.1"/>
    </source>
</evidence>
<organism evidence="2 3">
    <name type="scientific">Vibrio quintilis</name>
    <dbReference type="NCBI Taxonomy" id="1117707"/>
    <lineage>
        <taxon>Bacteria</taxon>
        <taxon>Pseudomonadati</taxon>
        <taxon>Pseudomonadota</taxon>
        <taxon>Gammaproteobacteria</taxon>
        <taxon>Vibrionales</taxon>
        <taxon>Vibrionaceae</taxon>
        <taxon>Vibrio</taxon>
    </lineage>
</organism>
<evidence type="ECO:0000313" key="3">
    <source>
        <dbReference type="Proteomes" id="UP000184600"/>
    </source>
</evidence>
<feature type="transmembrane region" description="Helical" evidence="1">
    <location>
        <begin position="20"/>
        <end position="36"/>
    </location>
</feature>